<dbReference type="EMBL" id="QKWP01000628">
    <property type="protein sequence ID" value="RIB17123.1"/>
    <property type="molecule type" value="Genomic_DNA"/>
</dbReference>
<evidence type="ECO:0000313" key="2">
    <source>
        <dbReference type="Proteomes" id="UP000266673"/>
    </source>
</evidence>
<accession>A0A397VAW0</accession>
<dbReference type="AlphaFoldDB" id="A0A397VAW0"/>
<reference evidence="1 2" key="1">
    <citation type="submission" date="2018-06" db="EMBL/GenBank/DDBJ databases">
        <title>Comparative genomics reveals the genomic features of Rhizophagus irregularis, R. cerebriforme, R. diaphanum and Gigaspora rosea, and their symbiotic lifestyle signature.</title>
        <authorList>
            <person name="Morin E."/>
            <person name="San Clemente H."/>
            <person name="Chen E.C.H."/>
            <person name="De La Providencia I."/>
            <person name="Hainaut M."/>
            <person name="Kuo A."/>
            <person name="Kohler A."/>
            <person name="Murat C."/>
            <person name="Tang N."/>
            <person name="Roy S."/>
            <person name="Loubradou J."/>
            <person name="Henrissat B."/>
            <person name="Grigoriev I.V."/>
            <person name="Corradi N."/>
            <person name="Roux C."/>
            <person name="Martin F.M."/>
        </authorList>
    </citation>
    <scope>NUCLEOTIDE SEQUENCE [LARGE SCALE GENOMIC DNA]</scope>
    <source>
        <strain evidence="1 2">DAOM 194757</strain>
    </source>
</reference>
<proteinExistence type="predicted"/>
<organism evidence="1 2">
    <name type="scientific">Gigaspora rosea</name>
    <dbReference type="NCBI Taxonomy" id="44941"/>
    <lineage>
        <taxon>Eukaryota</taxon>
        <taxon>Fungi</taxon>
        <taxon>Fungi incertae sedis</taxon>
        <taxon>Mucoromycota</taxon>
        <taxon>Glomeromycotina</taxon>
        <taxon>Glomeromycetes</taxon>
        <taxon>Diversisporales</taxon>
        <taxon>Gigasporaceae</taxon>
        <taxon>Gigaspora</taxon>
    </lineage>
</organism>
<evidence type="ECO:0000313" key="1">
    <source>
        <dbReference type="EMBL" id="RIB17123.1"/>
    </source>
</evidence>
<protein>
    <submittedName>
        <fullName evidence="1">Uncharacterized protein</fullName>
    </submittedName>
</protein>
<gene>
    <name evidence="1" type="ORF">C2G38_2089067</name>
</gene>
<name>A0A397VAW0_9GLOM</name>
<comment type="caution">
    <text evidence="1">The sequence shown here is derived from an EMBL/GenBank/DDBJ whole genome shotgun (WGS) entry which is preliminary data.</text>
</comment>
<sequence length="158" mass="17193">MPQQRTTCQNNNNTSCTTSTQKSAYTIDTYTLHSSKFNLSRDNSLLSSNTLSQINSFFGKSNNESIIINPSSSVPIVCDATPDPCTFNTRRASVSEGNGLHSTSTCKFAKHNGPRKRCLVNDQIQPSIKPSGPVNGLNEFVKSIVNAKLEDKCMNSIG</sequence>
<dbReference type="OrthoDB" id="2419588at2759"/>
<dbReference type="Proteomes" id="UP000266673">
    <property type="component" value="Unassembled WGS sequence"/>
</dbReference>
<keyword evidence="2" id="KW-1185">Reference proteome</keyword>